<dbReference type="Pfam" id="PF02301">
    <property type="entry name" value="HORMA"/>
    <property type="match status" value="1"/>
</dbReference>
<dbReference type="InterPro" id="IPR003511">
    <property type="entry name" value="HORMA_dom"/>
</dbReference>
<dbReference type="EMBL" id="CAXHTA020000017">
    <property type="protein sequence ID" value="CAL5227840.1"/>
    <property type="molecule type" value="Genomic_DNA"/>
</dbReference>
<dbReference type="Proteomes" id="UP001497392">
    <property type="component" value="Unassembled WGS sequence"/>
</dbReference>
<dbReference type="InterPro" id="IPR036570">
    <property type="entry name" value="HORMA_dom_sf"/>
</dbReference>
<accession>A0ABP1G6H5</accession>
<dbReference type="Gene3D" id="3.30.900.10">
    <property type="entry name" value="HORMA domain"/>
    <property type="match status" value="1"/>
</dbReference>
<dbReference type="PANTHER" id="PTHR11842:SF10">
    <property type="entry name" value="MITOTIC SPINDLE ASSEMBLY CHECKPOINT PROTEIN MAD2B"/>
    <property type="match status" value="1"/>
</dbReference>
<feature type="domain" description="HORMA" evidence="2">
    <location>
        <begin position="4"/>
        <end position="190"/>
    </location>
</feature>
<name>A0ABP1G6H5_9CHLO</name>
<dbReference type="PROSITE" id="PS50815">
    <property type="entry name" value="HORMA"/>
    <property type="match status" value="1"/>
</dbReference>
<dbReference type="SUPFAM" id="SSF56019">
    <property type="entry name" value="The spindle assembly checkpoint protein mad2"/>
    <property type="match status" value="1"/>
</dbReference>
<dbReference type="InterPro" id="IPR045091">
    <property type="entry name" value="Mad2-like"/>
</dbReference>
<evidence type="ECO:0000313" key="4">
    <source>
        <dbReference type="Proteomes" id="UP001497392"/>
    </source>
</evidence>
<evidence type="ECO:0000313" key="3">
    <source>
        <dbReference type="EMBL" id="CAL5227840.1"/>
    </source>
</evidence>
<sequence length="192" mass="21386">MSLPEIEAALCEFCEAIIHELLYQRQIYSPDLFQRHRLYDVVVRRSRHQKLNDYIHGVVQSIREALMQGLIEKIAVLVLDSSGCVVERFTMQLKVQSEILQSVDVEDIESALRGCLLKLQYANASLGPCKEGCTFEVVAYTATKSSMPKDTWVDGEPQSPVSSNGGDLPSLVPIKSAQVGSGAFRVQLYAEH</sequence>
<reference evidence="3 4" key="1">
    <citation type="submission" date="2024-06" db="EMBL/GenBank/DDBJ databases">
        <authorList>
            <person name="Kraege A."/>
            <person name="Thomma B."/>
        </authorList>
    </citation>
    <scope>NUCLEOTIDE SEQUENCE [LARGE SCALE GENOMIC DNA]</scope>
</reference>
<comment type="caution">
    <text evidence="3">The sequence shown here is derived from an EMBL/GenBank/DDBJ whole genome shotgun (WGS) entry which is preliminary data.</text>
</comment>
<dbReference type="PANTHER" id="PTHR11842">
    <property type="entry name" value="MITOTIC SPINDLE ASSEMBLY CHECKPOINT PROTEIN MAD2"/>
    <property type="match status" value="1"/>
</dbReference>
<evidence type="ECO:0000256" key="1">
    <source>
        <dbReference type="SAM" id="MobiDB-lite"/>
    </source>
</evidence>
<organism evidence="3 4">
    <name type="scientific">Coccomyxa viridis</name>
    <dbReference type="NCBI Taxonomy" id="1274662"/>
    <lineage>
        <taxon>Eukaryota</taxon>
        <taxon>Viridiplantae</taxon>
        <taxon>Chlorophyta</taxon>
        <taxon>core chlorophytes</taxon>
        <taxon>Trebouxiophyceae</taxon>
        <taxon>Trebouxiophyceae incertae sedis</taxon>
        <taxon>Coccomyxaceae</taxon>
        <taxon>Coccomyxa</taxon>
    </lineage>
</organism>
<evidence type="ECO:0000259" key="2">
    <source>
        <dbReference type="PROSITE" id="PS50815"/>
    </source>
</evidence>
<feature type="region of interest" description="Disordered" evidence="1">
    <location>
        <begin position="148"/>
        <end position="169"/>
    </location>
</feature>
<proteinExistence type="predicted"/>
<keyword evidence="4" id="KW-1185">Reference proteome</keyword>
<gene>
    <name evidence="3" type="primary">g10872</name>
    <name evidence="3" type="ORF">VP750_LOCUS9746</name>
</gene>
<protein>
    <submittedName>
        <fullName evidence="3">G10872 protein</fullName>
    </submittedName>
</protein>